<evidence type="ECO:0000313" key="6">
    <source>
        <dbReference type="EMBL" id="ALC44094.1"/>
    </source>
</evidence>
<accession>A0A0M5J3T7</accession>
<proteinExistence type="predicted"/>
<dbReference type="GO" id="GO:0005615">
    <property type="term" value="C:extracellular space"/>
    <property type="evidence" value="ECO:0007669"/>
    <property type="project" value="TreeGrafter"/>
</dbReference>
<reference evidence="6 7" key="1">
    <citation type="submission" date="2015-08" db="EMBL/GenBank/DDBJ databases">
        <title>Ancestral chromatin configuration constrains chromatin evolution on differentiating sex chromosomes in Drosophila.</title>
        <authorList>
            <person name="Zhou Q."/>
            <person name="Bachtrog D."/>
        </authorList>
    </citation>
    <scope>NUCLEOTIDE SEQUENCE [LARGE SCALE GENOMIC DNA]</scope>
    <source>
        <tissue evidence="6">Whole larvae</tissue>
    </source>
</reference>
<dbReference type="Pfam" id="PF00014">
    <property type="entry name" value="Kunitz_BPTI"/>
    <property type="match status" value="1"/>
</dbReference>
<dbReference type="GO" id="GO:0004867">
    <property type="term" value="F:serine-type endopeptidase inhibitor activity"/>
    <property type="evidence" value="ECO:0007669"/>
    <property type="project" value="UniProtKB-KW"/>
</dbReference>
<dbReference type="EMBL" id="CP012525">
    <property type="protein sequence ID" value="ALC44094.1"/>
    <property type="molecule type" value="Genomic_DNA"/>
</dbReference>
<dbReference type="Gene3D" id="4.10.410.10">
    <property type="entry name" value="Pancreatic trypsin inhibitor Kunitz domain"/>
    <property type="match status" value="1"/>
</dbReference>
<keyword evidence="3" id="KW-1015">Disulfide bond</keyword>
<keyword evidence="7" id="KW-1185">Reference proteome</keyword>
<evidence type="ECO:0000256" key="2">
    <source>
        <dbReference type="ARBA" id="ARBA00022900"/>
    </source>
</evidence>
<dbReference type="InterPro" id="IPR036880">
    <property type="entry name" value="Kunitz_BPTI_sf"/>
</dbReference>
<evidence type="ECO:0000313" key="7">
    <source>
        <dbReference type="Proteomes" id="UP000494163"/>
    </source>
</evidence>
<keyword evidence="4" id="KW-0732">Signal</keyword>
<dbReference type="AlphaFoldDB" id="A0A0M5J3T7"/>
<keyword evidence="1" id="KW-0646">Protease inhibitor</keyword>
<feature type="signal peptide" evidence="4">
    <location>
        <begin position="1"/>
        <end position="20"/>
    </location>
</feature>
<keyword evidence="2" id="KW-0722">Serine protease inhibitor</keyword>
<dbReference type="InterPro" id="IPR050098">
    <property type="entry name" value="TFPI/VKTCI-like"/>
</dbReference>
<gene>
    <name evidence="6" type="ORF">Dbus_chr3Lg1260</name>
</gene>
<feature type="chain" id="PRO_5005803524" evidence="4">
    <location>
        <begin position="21"/>
        <end position="109"/>
    </location>
</feature>
<evidence type="ECO:0000256" key="3">
    <source>
        <dbReference type="ARBA" id="ARBA00023157"/>
    </source>
</evidence>
<name>A0A0M5J3T7_DROBS</name>
<dbReference type="SMART" id="SM00131">
    <property type="entry name" value="KU"/>
    <property type="match status" value="1"/>
</dbReference>
<dbReference type="PROSITE" id="PS50279">
    <property type="entry name" value="BPTI_KUNITZ_2"/>
    <property type="match status" value="1"/>
</dbReference>
<dbReference type="PANTHER" id="PTHR10083">
    <property type="entry name" value="KUNITZ-TYPE PROTEASE INHIBITOR-RELATED"/>
    <property type="match status" value="1"/>
</dbReference>
<evidence type="ECO:0000256" key="1">
    <source>
        <dbReference type="ARBA" id="ARBA00022690"/>
    </source>
</evidence>
<feature type="domain" description="BPTI/Kunitz inhibitor" evidence="5">
    <location>
        <begin position="29"/>
        <end position="86"/>
    </location>
</feature>
<dbReference type="InterPro" id="IPR002223">
    <property type="entry name" value="Kunitz_BPTI"/>
</dbReference>
<protein>
    <submittedName>
        <fullName evidence="6">CG42460</fullName>
    </submittedName>
</protein>
<evidence type="ECO:0000259" key="5">
    <source>
        <dbReference type="PROSITE" id="PS50279"/>
    </source>
</evidence>
<evidence type="ECO:0000256" key="4">
    <source>
        <dbReference type="SAM" id="SignalP"/>
    </source>
</evidence>
<dbReference type="PANTHER" id="PTHR10083:SF374">
    <property type="entry name" value="BPTI_KUNITZ INHIBITOR DOMAIN-CONTAINING PROTEIN"/>
    <property type="match status" value="1"/>
</dbReference>
<dbReference type="Proteomes" id="UP000494163">
    <property type="component" value="Chromosome 3L"/>
</dbReference>
<sequence length="109" mass="12804">MQLFYLLLILMVIAPEPMLSDRMLITDKCKQPPFHEVKPDGVKTCGMKVTRWSYEEANNKCKSFMFGQCRHNRNFFATEKKCEYECKLIDNNGKQVKMKQLYPTKPSSD</sequence>
<organism evidence="6 7">
    <name type="scientific">Drosophila busckii</name>
    <name type="common">Fruit fly</name>
    <dbReference type="NCBI Taxonomy" id="30019"/>
    <lineage>
        <taxon>Eukaryota</taxon>
        <taxon>Metazoa</taxon>
        <taxon>Ecdysozoa</taxon>
        <taxon>Arthropoda</taxon>
        <taxon>Hexapoda</taxon>
        <taxon>Insecta</taxon>
        <taxon>Pterygota</taxon>
        <taxon>Neoptera</taxon>
        <taxon>Endopterygota</taxon>
        <taxon>Diptera</taxon>
        <taxon>Brachycera</taxon>
        <taxon>Muscomorpha</taxon>
        <taxon>Ephydroidea</taxon>
        <taxon>Drosophilidae</taxon>
        <taxon>Drosophila</taxon>
    </lineage>
</organism>
<dbReference type="SUPFAM" id="SSF57362">
    <property type="entry name" value="BPTI-like"/>
    <property type="match status" value="1"/>
</dbReference>